<protein>
    <recommendedName>
        <fullName evidence="3">DUF1993 domain-containing protein</fullName>
    </recommendedName>
</protein>
<dbReference type="SUPFAM" id="SSF109854">
    <property type="entry name" value="DinB/YfiT-like putative metalloenzymes"/>
    <property type="match status" value="1"/>
</dbReference>
<evidence type="ECO:0008006" key="3">
    <source>
        <dbReference type="Google" id="ProtNLM"/>
    </source>
</evidence>
<dbReference type="Proteomes" id="UP000553766">
    <property type="component" value="Unassembled WGS sequence"/>
</dbReference>
<evidence type="ECO:0000313" key="1">
    <source>
        <dbReference type="EMBL" id="MBB5516808.1"/>
    </source>
</evidence>
<gene>
    <name evidence="1" type="ORF">FHS89_002850</name>
</gene>
<name>A0A840WP23_9RHOB</name>
<dbReference type="PANTHER" id="PTHR36922:SF1">
    <property type="entry name" value="DUF1993 DOMAIN-CONTAINING PROTEIN"/>
    <property type="match status" value="1"/>
</dbReference>
<dbReference type="PANTHER" id="PTHR36922">
    <property type="entry name" value="BLL2446 PROTEIN"/>
    <property type="match status" value="1"/>
</dbReference>
<accession>A0A840WP23</accession>
<organism evidence="1 2">
    <name type="scientific">Rubricella aquisinus</name>
    <dbReference type="NCBI Taxonomy" id="2028108"/>
    <lineage>
        <taxon>Bacteria</taxon>
        <taxon>Pseudomonadati</taxon>
        <taxon>Pseudomonadota</taxon>
        <taxon>Alphaproteobacteria</taxon>
        <taxon>Rhodobacterales</taxon>
        <taxon>Paracoccaceae</taxon>
        <taxon>Rubricella</taxon>
    </lineage>
</organism>
<evidence type="ECO:0000313" key="2">
    <source>
        <dbReference type="Proteomes" id="UP000553766"/>
    </source>
</evidence>
<dbReference type="InterPro" id="IPR034660">
    <property type="entry name" value="DinB/YfiT-like"/>
</dbReference>
<comment type="caution">
    <text evidence="1">The sequence shown here is derived from an EMBL/GenBank/DDBJ whole genome shotgun (WGS) entry which is preliminary data.</text>
</comment>
<dbReference type="Gene3D" id="1.20.120.450">
    <property type="entry name" value="dinb family like domain"/>
    <property type="match status" value="1"/>
</dbReference>
<dbReference type="Pfam" id="PF09351">
    <property type="entry name" value="DUF1993"/>
    <property type="match status" value="1"/>
</dbReference>
<sequence length="163" mass="17619">MTDLPYASVVPVFDGYLARLDGLIARAMGLEDARLAPDMFDLEEQARIAAQFTLRVACPLAGQAVPPSPDDLPLADVVRATRAQLGLLTPPMFADAGNRRYSVEAGQGIRDLDAETFLLQFGIPNIQFHMAMVYALLRSKGVAVGKADFDGVHVYEAGFSFSD</sequence>
<dbReference type="RefSeq" id="WP_184012768.1">
    <property type="nucleotide sequence ID" value="NZ_JACIJS010000009.1"/>
</dbReference>
<proteinExistence type="predicted"/>
<reference evidence="1 2" key="1">
    <citation type="submission" date="2020-08" db="EMBL/GenBank/DDBJ databases">
        <title>Genomic Encyclopedia of Type Strains, Phase IV (KMG-IV): sequencing the most valuable type-strain genomes for metagenomic binning, comparative biology and taxonomic classification.</title>
        <authorList>
            <person name="Goeker M."/>
        </authorList>
    </citation>
    <scope>NUCLEOTIDE SEQUENCE [LARGE SCALE GENOMIC DNA]</scope>
    <source>
        <strain evidence="1 2">DSM 103377</strain>
    </source>
</reference>
<keyword evidence="2" id="KW-1185">Reference proteome</keyword>
<dbReference type="InterPro" id="IPR018531">
    <property type="entry name" value="DUF1993"/>
</dbReference>
<dbReference type="AlphaFoldDB" id="A0A840WP23"/>
<dbReference type="EMBL" id="JACIJS010000009">
    <property type="protein sequence ID" value="MBB5516808.1"/>
    <property type="molecule type" value="Genomic_DNA"/>
</dbReference>